<dbReference type="PANTHER" id="PTHR12599">
    <property type="entry name" value="PTERIN-4-ALPHA-CARBINOLAMINE DEHYDRATASE"/>
    <property type="match status" value="1"/>
</dbReference>
<dbReference type="Pfam" id="PF01329">
    <property type="entry name" value="Pterin_4a"/>
    <property type="match status" value="1"/>
</dbReference>
<comment type="caution">
    <text evidence="5">The sequence shown here is derived from an EMBL/GenBank/DDBJ whole genome shotgun (WGS) entry which is preliminary data.</text>
</comment>
<dbReference type="InterPro" id="IPR036428">
    <property type="entry name" value="PCD_sf"/>
</dbReference>
<keyword evidence="6" id="KW-1185">Reference proteome</keyword>
<dbReference type="EC" id="4.2.1.96" evidence="4"/>
<evidence type="ECO:0000256" key="3">
    <source>
        <dbReference type="ARBA" id="ARBA00023239"/>
    </source>
</evidence>
<evidence type="ECO:0000256" key="1">
    <source>
        <dbReference type="ARBA" id="ARBA00001554"/>
    </source>
</evidence>
<dbReference type="HAMAP" id="MF_00434">
    <property type="entry name" value="Pterin_4_alpha"/>
    <property type="match status" value="1"/>
</dbReference>
<dbReference type="Proteomes" id="UP000266178">
    <property type="component" value="Unassembled WGS sequence"/>
</dbReference>
<dbReference type="NCBIfam" id="NF002017">
    <property type="entry name" value="PRK00823.1-2"/>
    <property type="match status" value="1"/>
</dbReference>
<organism evidence="5 6">
    <name type="scientific">Meiothermus granaticius NBRC 107808</name>
    <dbReference type="NCBI Taxonomy" id="1227551"/>
    <lineage>
        <taxon>Bacteria</taxon>
        <taxon>Thermotogati</taxon>
        <taxon>Deinococcota</taxon>
        <taxon>Deinococci</taxon>
        <taxon>Thermales</taxon>
        <taxon>Thermaceae</taxon>
        <taxon>Meiothermus</taxon>
    </lineage>
</organism>
<name>A0A399F4R8_9DEIN</name>
<comment type="catalytic activity">
    <reaction evidence="1 4">
        <text>(4aS,6R)-4a-hydroxy-L-erythro-5,6,7,8-tetrahydrobiopterin = (6R)-L-erythro-6,7-dihydrobiopterin + H2O</text>
        <dbReference type="Rhea" id="RHEA:11920"/>
        <dbReference type="ChEBI" id="CHEBI:15377"/>
        <dbReference type="ChEBI" id="CHEBI:15642"/>
        <dbReference type="ChEBI" id="CHEBI:43120"/>
        <dbReference type="EC" id="4.2.1.96"/>
    </reaction>
</comment>
<dbReference type="OrthoDB" id="9800108at2"/>
<accession>A0A399F4R8</accession>
<reference evidence="5 6" key="1">
    <citation type="submission" date="2018-08" db="EMBL/GenBank/DDBJ databases">
        <title>Meiothermus granaticius genome AF-68 sequencing project.</title>
        <authorList>
            <person name="Da Costa M.S."/>
            <person name="Albuquerque L."/>
            <person name="Raposo P."/>
            <person name="Froufe H.J.C."/>
            <person name="Barroso C.S."/>
            <person name="Egas C."/>
        </authorList>
    </citation>
    <scope>NUCLEOTIDE SEQUENCE [LARGE SCALE GENOMIC DNA]</scope>
    <source>
        <strain evidence="5 6">AF-68</strain>
    </source>
</reference>
<evidence type="ECO:0000313" key="5">
    <source>
        <dbReference type="EMBL" id="RIH91050.1"/>
    </source>
</evidence>
<dbReference type="AlphaFoldDB" id="A0A399F4R8"/>
<gene>
    <name evidence="5" type="ORF">Mgrana_03069</name>
</gene>
<proteinExistence type="inferred from homology"/>
<dbReference type="EMBL" id="QWLB01000062">
    <property type="protein sequence ID" value="RIH91050.1"/>
    <property type="molecule type" value="Genomic_DNA"/>
</dbReference>
<protein>
    <recommendedName>
        <fullName evidence="4">Putative pterin-4-alpha-carbinolamine dehydratase</fullName>
        <shortName evidence="4">PHS</shortName>
        <ecNumber evidence="4">4.2.1.96</ecNumber>
    </recommendedName>
    <alternativeName>
        <fullName evidence="4">4-alpha-hydroxy-tetrahydropterin dehydratase</fullName>
    </alternativeName>
    <alternativeName>
        <fullName evidence="4">Pterin carbinolamine dehydratase</fullName>
        <shortName evidence="4">PCD</shortName>
    </alternativeName>
</protein>
<dbReference type="Gene3D" id="3.30.1360.20">
    <property type="entry name" value="Transcriptional coactivator/pterin dehydratase"/>
    <property type="match status" value="1"/>
</dbReference>
<dbReference type="SUPFAM" id="SSF55248">
    <property type="entry name" value="PCD-like"/>
    <property type="match status" value="1"/>
</dbReference>
<sequence>MANKLSNDEIQAGLRALPGWSLVEGRIEKVFSFGTYADGVAFAVKVAMAAEKADHHPDSLEILWGKVKVAYVTHSAGGVTKLDLEQAAKVDTLA</sequence>
<dbReference type="GO" id="GO:0006729">
    <property type="term" value="P:tetrahydrobiopterin biosynthetic process"/>
    <property type="evidence" value="ECO:0007669"/>
    <property type="project" value="InterPro"/>
</dbReference>
<keyword evidence="3 4" id="KW-0456">Lyase</keyword>
<evidence type="ECO:0000256" key="2">
    <source>
        <dbReference type="ARBA" id="ARBA00006472"/>
    </source>
</evidence>
<dbReference type="PANTHER" id="PTHR12599:SF0">
    <property type="entry name" value="PTERIN-4-ALPHA-CARBINOLAMINE DEHYDRATASE"/>
    <property type="match status" value="1"/>
</dbReference>
<comment type="similarity">
    <text evidence="2 4">Belongs to the pterin-4-alpha-carbinolamine dehydratase family.</text>
</comment>
<evidence type="ECO:0000313" key="6">
    <source>
        <dbReference type="Proteomes" id="UP000266178"/>
    </source>
</evidence>
<dbReference type="CDD" id="cd00488">
    <property type="entry name" value="PCD_DCoH"/>
    <property type="match status" value="1"/>
</dbReference>
<evidence type="ECO:0000256" key="4">
    <source>
        <dbReference type="HAMAP-Rule" id="MF_00434"/>
    </source>
</evidence>
<dbReference type="RefSeq" id="WP_119358500.1">
    <property type="nucleotide sequence ID" value="NZ_BJXM01000002.1"/>
</dbReference>
<dbReference type="InterPro" id="IPR001533">
    <property type="entry name" value="Pterin_deHydtase"/>
</dbReference>
<dbReference type="GO" id="GO:0008124">
    <property type="term" value="F:4-alpha-hydroxytetrahydrobiopterin dehydratase activity"/>
    <property type="evidence" value="ECO:0007669"/>
    <property type="project" value="UniProtKB-UniRule"/>
</dbReference>